<dbReference type="HOGENOM" id="CLU_061288_21_3_1"/>
<comment type="subcellular location">
    <subcellularLocation>
        <location evidence="3">Membrane</location>
    </subcellularLocation>
</comment>
<dbReference type="Pfam" id="PF13499">
    <property type="entry name" value="EF-hand_7"/>
    <property type="match status" value="1"/>
</dbReference>
<name>M1AIL7_SOLTU</name>
<keyword evidence="6" id="KW-1185">Reference proteome</keyword>
<dbReference type="InterPro" id="IPR002048">
    <property type="entry name" value="EF_hand_dom"/>
</dbReference>
<evidence type="ECO:0000256" key="3">
    <source>
        <dbReference type="RuleBase" id="RU369080"/>
    </source>
</evidence>
<dbReference type="PROSITE" id="PS50222">
    <property type="entry name" value="EF_HAND_2"/>
    <property type="match status" value="2"/>
</dbReference>
<comment type="function">
    <text evidence="3">Acts as a calcium sensor. CBL proteins interact with CIPK serine-threonine protein kinases. Binding of a CBL protein to the regulatory NAF domain of a CIPK protein lead to the activation of the kinase in a calcium-dependent manner.</text>
</comment>
<evidence type="ECO:0000256" key="2">
    <source>
        <dbReference type="ARBA" id="ARBA00023774"/>
    </source>
</evidence>
<organism evidence="5 6">
    <name type="scientific">Solanum tuberosum</name>
    <name type="common">Potato</name>
    <dbReference type="NCBI Taxonomy" id="4113"/>
    <lineage>
        <taxon>Eukaryota</taxon>
        <taxon>Viridiplantae</taxon>
        <taxon>Streptophyta</taxon>
        <taxon>Embryophyta</taxon>
        <taxon>Tracheophyta</taxon>
        <taxon>Spermatophyta</taxon>
        <taxon>Magnoliopsida</taxon>
        <taxon>eudicotyledons</taxon>
        <taxon>Gunneridae</taxon>
        <taxon>Pentapetalae</taxon>
        <taxon>asterids</taxon>
        <taxon>lamiids</taxon>
        <taxon>Solanales</taxon>
        <taxon>Solanaceae</taxon>
        <taxon>Solanoideae</taxon>
        <taxon>Solaneae</taxon>
        <taxon>Solanum</taxon>
    </lineage>
</organism>
<feature type="domain" description="EF-hand" evidence="4">
    <location>
        <begin position="21"/>
        <end position="56"/>
    </location>
</feature>
<reference evidence="6" key="1">
    <citation type="journal article" date="2011" name="Nature">
        <title>Genome sequence and analysis of the tuber crop potato.</title>
        <authorList>
            <consortium name="The Potato Genome Sequencing Consortium"/>
        </authorList>
    </citation>
    <scope>NUCLEOTIDE SEQUENCE [LARGE SCALE GENOMIC DNA]</scope>
    <source>
        <strain evidence="6">cv. DM1-3 516 R44</strain>
    </source>
</reference>
<comment type="subunit">
    <text evidence="3">Homodimer. Interacts with CIPK.</text>
</comment>
<dbReference type="InterPro" id="IPR011992">
    <property type="entry name" value="EF-hand-dom_pair"/>
</dbReference>
<dbReference type="SMART" id="SM00054">
    <property type="entry name" value="EFh"/>
    <property type="match status" value="2"/>
</dbReference>
<dbReference type="EnsemblPlants" id="PGSC0003DMT400023566">
    <property type="protein sequence ID" value="PGSC0003DMT400023566"/>
    <property type="gene ID" value="PGSC0003DMG401009127"/>
</dbReference>
<dbReference type="Gene3D" id="1.10.238.10">
    <property type="entry name" value="EF-hand"/>
    <property type="match status" value="1"/>
</dbReference>
<dbReference type="AlphaFoldDB" id="M1AIL7"/>
<gene>
    <name evidence="5" type="primary">LOC102604629</name>
</gene>
<keyword evidence="3" id="KW-0479">Metal-binding</keyword>
<evidence type="ECO:0000313" key="5">
    <source>
        <dbReference type="EnsemblPlants" id="PGSC0003DMT400023566"/>
    </source>
</evidence>
<dbReference type="GO" id="GO:0016020">
    <property type="term" value="C:membrane"/>
    <property type="evidence" value="ECO:0007669"/>
    <property type="project" value="UniProtKB-SubCell"/>
</dbReference>
<evidence type="ECO:0000256" key="1">
    <source>
        <dbReference type="ARBA" id="ARBA00022737"/>
    </source>
</evidence>
<keyword evidence="1 3" id="KW-0677">Repeat</keyword>
<keyword evidence="3" id="KW-0472">Membrane</keyword>
<dbReference type="PANTHER" id="PTHR23056">
    <property type="entry name" value="CALCINEURIN B"/>
    <property type="match status" value="1"/>
</dbReference>
<feature type="domain" description="EF-hand" evidence="4">
    <location>
        <begin position="65"/>
        <end position="100"/>
    </location>
</feature>
<dbReference type="GO" id="GO:0019722">
    <property type="term" value="P:calcium-mediated signaling"/>
    <property type="evidence" value="ECO:0007669"/>
    <property type="project" value="UniProtKB-UniRule"/>
</dbReference>
<dbReference type="PANTHER" id="PTHR23056:SF110">
    <property type="entry name" value="CALMODULIN"/>
    <property type="match status" value="1"/>
</dbReference>
<reference evidence="5" key="2">
    <citation type="submission" date="2015-06" db="UniProtKB">
        <authorList>
            <consortium name="EnsemblPlants"/>
        </authorList>
    </citation>
    <scope>IDENTIFICATION</scope>
    <source>
        <strain evidence="5">DM1-3 516 R44</strain>
    </source>
</reference>
<dbReference type="Gramene" id="PGSC0003DMT400023566">
    <property type="protein sequence ID" value="PGSC0003DMT400023566"/>
    <property type="gene ID" value="PGSC0003DMG401009127"/>
</dbReference>
<dbReference type="GO" id="GO:0005509">
    <property type="term" value="F:calcium ion binding"/>
    <property type="evidence" value="ECO:0007669"/>
    <property type="project" value="UniProtKB-UniRule"/>
</dbReference>
<dbReference type="ExpressionAtlas" id="M1AIL7">
    <property type="expression patterns" value="baseline and differential"/>
</dbReference>
<evidence type="ECO:0000259" key="4">
    <source>
        <dbReference type="PROSITE" id="PS50222"/>
    </source>
</evidence>
<accession>M1AIL7</accession>
<dbReference type="CDD" id="cd00051">
    <property type="entry name" value="EFh"/>
    <property type="match status" value="1"/>
</dbReference>
<proteinExistence type="inferred from homology"/>
<comment type="similarity">
    <text evidence="2 3">Belongs to the calcineurin regulatory subunit family.</text>
</comment>
<dbReference type="InterPro" id="IPR045198">
    <property type="entry name" value="CNBL1-10"/>
</dbReference>
<sequence>MGCFHSKICRFSTPGYEEPTLLAAETAFAFRIYDLRQTGYIEREELQEMVLALLNESDLILSDDIVEMIVDKTFDEADKKSDGKIDQEEWKEFVSKNPSLLKNMTLPYLKDITLAFPSFVMNSEVEDSEV</sequence>
<protein>
    <recommendedName>
        <fullName evidence="3">Calcineurin B-like protein</fullName>
    </recommendedName>
</protein>
<dbReference type="OrthoDB" id="191686at2759"/>
<dbReference type="GO" id="GO:0019900">
    <property type="term" value="F:kinase binding"/>
    <property type="evidence" value="ECO:0007669"/>
    <property type="project" value="UniProtKB-UniRule"/>
</dbReference>
<keyword evidence="3" id="KW-0106">Calcium</keyword>
<evidence type="ECO:0000313" key="6">
    <source>
        <dbReference type="Proteomes" id="UP000011115"/>
    </source>
</evidence>
<dbReference type="Proteomes" id="UP000011115">
    <property type="component" value="Unassembled WGS sequence"/>
</dbReference>
<dbReference type="SUPFAM" id="SSF47473">
    <property type="entry name" value="EF-hand"/>
    <property type="match status" value="1"/>
</dbReference>